<accession>A0ABR8BPJ9</accession>
<dbReference type="InterPro" id="IPR049891">
    <property type="entry name" value="CTB"/>
</dbReference>
<keyword evidence="2" id="KW-1185">Reference proteome</keyword>
<organism evidence="1 2">
    <name type="scientific">Aphanizomenon flos-aquae FACHB-1040</name>
    <dbReference type="NCBI Taxonomy" id="2692887"/>
    <lineage>
        <taxon>Bacteria</taxon>
        <taxon>Bacillati</taxon>
        <taxon>Cyanobacteriota</taxon>
        <taxon>Cyanophyceae</taxon>
        <taxon>Nostocales</taxon>
        <taxon>Aphanizomenonaceae</taxon>
        <taxon>Aphanizomenon</taxon>
    </lineage>
</organism>
<protein>
    <submittedName>
        <fullName evidence="1">Uncharacterized protein</fullName>
    </submittedName>
</protein>
<reference evidence="1 2" key="1">
    <citation type="journal article" date="2020" name="ISME J.">
        <title>Comparative genomics reveals insights into cyanobacterial evolution and habitat adaptation.</title>
        <authorList>
            <person name="Chen M.Y."/>
            <person name="Teng W.K."/>
            <person name="Zhao L."/>
            <person name="Hu C.X."/>
            <person name="Zhou Y.K."/>
            <person name="Han B.P."/>
            <person name="Song L.R."/>
            <person name="Shu W.S."/>
        </authorList>
    </citation>
    <scope>NUCLEOTIDE SEQUENCE [LARGE SCALE GENOMIC DNA]</scope>
    <source>
        <strain evidence="1 2">FACHB-1040</strain>
    </source>
</reference>
<sequence>MLNQMDASDLIVALSDQQQEIVTGGADFELASSNYANKGSLLMGSSVSGPQGSSATSAGKSNTILTAGQDFLGLGAEPPSTVGALGPAVLPGDGTATTTVPAVPTPPVASGVGSLGILA</sequence>
<dbReference type="EMBL" id="JACJQT010000001">
    <property type="protein sequence ID" value="MBD2276868.1"/>
    <property type="molecule type" value="Genomic_DNA"/>
</dbReference>
<name>A0ABR8BPJ9_APHFL</name>
<proteinExistence type="predicted"/>
<dbReference type="Proteomes" id="UP000606721">
    <property type="component" value="Unassembled WGS sequence"/>
</dbReference>
<comment type="caution">
    <text evidence="1">The sequence shown here is derived from an EMBL/GenBank/DDBJ whole genome shotgun (WGS) entry which is preliminary data.</text>
</comment>
<gene>
    <name evidence="1" type="ORF">H6F99_00600</name>
</gene>
<evidence type="ECO:0000313" key="2">
    <source>
        <dbReference type="Proteomes" id="UP000606721"/>
    </source>
</evidence>
<evidence type="ECO:0000313" key="1">
    <source>
        <dbReference type="EMBL" id="MBD2276868.1"/>
    </source>
</evidence>
<dbReference type="NCBIfam" id="NF038167">
    <property type="entry name" value="cyan_ocin_like"/>
    <property type="match status" value="1"/>
</dbReference>